<feature type="compositionally biased region" description="Acidic residues" evidence="1">
    <location>
        <begin position="427"/>
        <end position="437"/>
    </location>
</feature>
<feature type="region of interest" description="Disordered" evidence="1">
    <location>
        <begin position="406"/>
        <end position="437"/>
    </location>
</feature>
<evidence type="ECO:0000313" key="2">
    <source>
        <dbReference type="EMBL" id="GFY86418.1"/>
    </source>
</evidence>
<accession>A0A7J0EIX2</accession>
<reference evidence="2 3" key="1">
    <citation type="submission" date="2019-07" db="EMBL/GenBank/DDBJ databases">
        <title>De Novo Assembly of kiwifruit Actinidia rufa.</title>
        <authorList>
            <person name="Sugita-Konishi S."/>
            <person name="Sato K."/>
            <person name="Mori E."/>
            <person name="Abe Y."/>
            <person name="Kisaki G."/>
            <person name="Hamano K."/>
            <person name="Suezawa K."/>
            <person name="Otani M."/>
            <person name="Fukuda T."/>
            <person name="Manabe T."/>
            <person name="Gomi K."/>
            <person name="Tabuchi M."/>
            <person name="Akimitsu K."/>
            <person name="Kataoka I."/>
        </authorList>
    </citation>
    <scope>NUCLEOTIDE SEQUENCE [LARGE SCALE GENOMIC DNA]</scope>
    <source>
        <strain evidence="3">cv. Fuchu</strain>
    </source>
</reference>
<dbReference type="EMBL" id="BJWL01000005">
    <property type="protein sequence ID" value="GFY86418.1"/>
    <property type="molecule type" value="Genomic_DNA"/>
</dbReference>
<feature type="region of interest" description="Disordered" evidence="1">
    <location>
        <begin position="1"/>
        <end position="33"/>
    </location>
</feature>
<keyword evidence="3" id="KW-1185">Reference proteome</keyword>
<name>A0A7J0EIX2_9ERIC</name>
<sequence length="437" mass="47579">MANENKPQTSPSEGSQGVLPEVDVPSSPATELNTMTQGNIDRLCETYFFPMGVQTRIPGKGEIVLSASSGEVAFYEAAFPTGLRPSKNILKGALNNVKGWKKRFFFILGDEWEFHPTIPREERAVRVPRSWGAPGKQCNKVPILSPVKEERFRQVFKKVREGRFKIPVILNSRTFYKYFAPGQVGVSLSGSGTTKGEVGGEAEGDIRLEVAASEDHASESREETRMFLHASNLDLLMLIRENGPRPLAMSKRIKFSELAKVAAPKTVAPSSKGVAKKIKTGSGAYAAPARLPIVPEEGSSARRILGEALCPQALVMASAAMAEKILAGMILPADKEKVEKLTFDQVVTKFLHVLGQGVILGSFLAVRSRNFAEGALNQRALAKSSEMEMVRVQNRAIELERALAEEKNKGKKAVEDRGKKRATKDEGDGEAGAEGQD</sequence>
<evidence type="ECO:0000313" key="3">
    <source>
        <dbReference type="Proteomes" id="UP000585474"/>
    </source>
</evidence>
<comment type="caution">
    <text evidence="2">The sequence shown here is derived from an EMBL/GenBank/DDBJ whole genome shotgun (WGS) entry which is preliminary data.</text>
</comment>
<dbReference type="AlphaFoldDB" id="A0A7J0EIX2"/>
<feature type="compositionally biased region" description="Basic and acidic residues" evidence="1">
    <location>
        <begin position="406"/>
        <end position="426"/>
    </location>
</feature>
<evidence type="ECO:0000256" key="1">
    <source>
        <dbReference type="SAM" id="MobiDB-lite"/>
    </source>
</evidence>
<protein>
    <submittedName>
        <fullName evidence="2">Uncharacterized protein</fullName>
    </submittedName>
</protein>
<organism evidence="2 3">
    <name type="scientific">Actinidia rufa</name>
    <dbReference type="NCBI Taxonomy" id="165716"/>
    <lineage>
        <taxon>Eukaryota</taxon>
        <taxon>Viridiplantae</taxon>
        <taxon>Streptophyta</taxon>
        <taxon>Embryophyta</taxon>
        <taxon>Tracheophyta</taxon>
        <taxon>Spermatophyta</taxon>
        <taxon>Magnoliopsida</taxon>
        <taxon>eudicotyledons</taxon>
        <taxon>Gunneridae</taxon>
        <taxon>Pentapetalae</taxon>
        <taxon>asterids</taxon>
        <taxon>Ericales</taxon>
        <taxon>Actinidiaceae</taxon>
        <taxon>Actinidia</taxon>
    </lineage>
</organism>
<gene>
    <name evidence="2" type="ORF">Acr_05g0000570</name>
</gene>
<dbReference type="OrthoDB" id="1301859at2759"/>
<feature type="compositionally biased region" description="Polar residues" evidence="1">
    <location>
        <begin position="1"/>
        <end position="15"/>
    </location>
</feature>
<proteinExistence type="predicted"/>
<dbReference type="Proteomes" id="UP000585474">
    <property type="component" value="Unassembled WGS sequence"/>
</dbReference>